<protein>
    <submittedName>
        <fullName evidence="2">Uncharacterized protein</fullName>
    </submittedName>
</protein>
<evidence type="ECO:0000313" key="3">
    <source>
        <dbReference type="Proteomes" id="UP000729733"/>
    </source>
</evidence>
<reference evidence="2" key="1">
    <citation type="journal article" date="2021" name="Antonie Van Leeuwenhoek">
        <title>Draft genome and description of Waterburya agarophytonicola gen. nov. sp. nov. (Pleurocapsales, Cyanobacteria): a seaweed symbiont.</title>
        <authorList>
            <person name="Bonthond G."/>
            <person name="Shalygin S."/>
            <person name="Bayer T."/>
            <person name="Weinberger F."/>
        </authorList>
    </citation>
    <scope>NUCLEOTIDE SEQUENCE</scope>
    <source>
        <strain evidence="2">KI4</strain>
    </source>
</reference>
<feature type="transmembrane region" description="Helical" evidence="1">
    <location>
        <begin position="16"/>
        <end position="39"/>
    </location>
</feature>
<keyword evidence="1" id="KW-0812">Transmembrane</keyword>
<keyword evidence="3" id="KW-1185">Reference proteome</keyword>
<dbReference type="EMBL" id="JADWDC010000004">
    <property type="protein sequence ID" value="MCC0175837.1"/>
    <property type="molecule type" value="Genomic_DNA"/>
</dbReference>
<sequence>MKHIRRFIRNISPKTLILVFYCISAWFIYGSIGQLIAVWSELFSGEQVTNLW</sequence>
<proteinExistence type="predicted"/>
<gene>
    <name evidence="2" type="ORF">I4641_02425</name>
</gene>
<dbReference type="Proteomes" id="UP000729733">
    <property type="component" value="Unassembled WGS sequence"/>
</dbReference>
<organism evidence="2 3">
    <name type="scientific">Waterburya agarophytonicola KI4</name>
    <dbReference type="NCBI Taxonomy" id="2874699"/>
    <lineage>
        <taxon>Bacteria</taxon>
        <taxon>Bacillati</taxon>
        <taxon>Cyanobacteriota</taxon>
        <taxon>Cyanophyceae</taxon>
        <taxon>Pleurocapsales</taxon>
        <taxon>Hyellaceae</taxon>
        <taxon>Waterburya</taxon>
        <taxon>Waterburya agarophytonicola</taxon>
    </lineage>
</organism>
<name>A0A964BNA2_9CYAN</name>
<evidence type="ECO:0000313" key="2">
    <source>
        <dbReference type="EMBL" id="MCC0175837.1"/>
    </source>
</evidence>
<comment type="caution">
    <text evidence="2">The sequence shown here is derived from an EMBL/GenBank/DDBJ whole genome shotgun (WGS) entry which is preliminary data.</text>
</comment>
<keyword evidence="1" id="KW-1133">Transmembrane helix</keyword>
<dbReference type="AlphaFoldDB" id="A0A964BNA2"/>
<dbReference type="RefSeq" id="WP_229638836.1">
    <property type="nucleotide sequence ID" value="NZ_JADWDC010000004.1"/>
</dbReference>
<accession>A0A964BNA2</accession>
<keyword evidence="1" id="KW-0472">Membrane</keyword>
<evidence type="ECO:0000256" key="1">
    <source>
        <dbReference type="SAM" id="Phobius"/>
    </source>
</evidence>